<feature type="compositionally biased region" description="Acidic residues" evidence="1">
    <location>
        <begin position="253"/>
        <end position="264"/>
    </location>
</feature>
<keyword evidence="3" id="KW-1185">Reference proteome</keyword>
<feature type="region of interest" description="Disordered" evidence="1">
    <location>
        <begin position="244"/>
        <end position="289"/>
    </location>
</feature>
<dbReference type="AlphaFoldDB" id="A0A8X7MNH5"/>
<evidence type="ECO:0000256" key="1">
    <source>
        <dbReference type="SAM" id="MobiDB-lite"/>
    </source>
</evidence>
<evidence type="ECO:0000313" key="3">
    <source>
        <dbReference type="Proteomes" id="UP000077684"/>
    </source>
</evidence>
<reference evidence="2" key="2">
    <citation type="journal article" date="2019" name="IMA Fungus">
        <title>Genome sequencing and comparison of five Tilletia species to identify candidate genes for the detection of regulated species infecting wheat.</title>
        <authorList>
            <person name="Nguyen H.D.T."/>
            <person name="Sultana T."/>
            <person name="Kesanakurti P."/>
            <person name="Hambleton S."/>
        </authorList>
    </citation>
    <scope>NUCLEOTIDE SEQUENCE</scope>
    <source>
        <strain evidence="2">DAOMC 236426</strain>
    </source>
</reference>
<dbReference type="Proteomes" id="UP000077684">
    <property type="component" value="Unassembled WGS sequence"/>
</dbReference>
<proteinExistence type="predicted"/>
<organism evidence="2 3">
    <name type="scientific">Tilletia controversa</name>
    <name type="common">dwarf bunt fungus</name>
    <dbReference type="NCBI Taxonomy" id="13291"/>
    <lineage>
        <taxon>Eukaryota</taxon>
        <taxon>Fungi</taxon>
        <taxon>Dikarya</taxon>
        <taxon>Basidiomycota</taxon>
        <taxon>Ustilaginomycotina</taxon>
        <taxon>Exobasidiomycetes</taxon>
        <taxon>Tilletiales</taxon>
        <taxon>Tilletiaceae</taxon>
        <taxon>Tilletia</taxon>
    </lineage>
</organism>
<comment type="caution">
    <text evidence="2">The sequence shown here is derived from an EMBL/GenBank/DDBJ whole genome shotgun (WGS) entry which is preliminary data.</text>
</comment>
<sequence length="490" mass="51718">MATSFVLNSVPDASEILAMAIQALIQLAPKTSPSQAVVECAQILKAAQESPFESKIPEIGNTATANKIQVLSLNAGKANCIFSEMVAVIAKASRDFGTFCDEYAEVTEGLQRQGSGTAGLQLYLELEIVDSRAVRPTAVLTTATATATVPGPTSLLPAVTSALAGSSVAGVRVPVTSGLGGVSASLPLASISGSVPLGDVSGILSTGLPSISIPRGLTSSKNASFHGSKASYDGDAHVRIPVQPTAEEASTISDDDDDDDDDDQSRDSYPSSDSIGDIPDESTDSSIISDEWSPCWHAAGIDVSPPRRYRYRGLLPTVIGRYFPPMKIVAPTTSAIPVQVTNPAGGSRGLESFPSFVIGEIQPRPASKNKVPRFKVVEPIVAPSCPHRQHKALDQSPSQRLQVLCQVELNPCAENPRPLKAPGDASTKRRLLFFGSRHQQHRSCSTTSSLQRTLAPSTSSSFAVALDSILRSPRYLPLRNAPCPRRLALD</sequence>
<name>A0A8X7MNH5_9BASI</name>
<reference evidence="2" key="1">
    <citation type="submission" date="2016-04" db="EMBL/GenBank/DDBJ databases">
        <authorList>
            <person name="Nguyen H.D."/>
            <person name="Samba Siva P."/>
            <person name="Cullis J."/>
            <person name="Levesque C.A."/>
            <person name="Hambleton S."/>
        </authorList>
    </citation>
    <scope>NUCLEOTIDE SEQUENCE</scope>
    <source>
        <strain evidence="2">DAOMC 236426</strain>
    </source>
</reference>
<evidence type="ECO:0000313" key="2">
    <source>
        <dbReference type="EMBL" id="KAE8242249.1"/>
    </source>
</evidence>
<dbReference type="EMBL" id="LWDE02001156">
    <property type="protein sequence ID" value="KAE8242249.1"/>
    <property type="molecule type" value="Genomic_DNA"/>
</dbReference>
<accession>A0A8X7MNH5</accession>
<gene>
    <name evidence="2" type="ORF">A4X06_0g7087</name>
</gene>
<protein>
    <submittedName>
        <fullName evidence="2">Uncharacterized protein</fullName>
    </submittedName>
</protein>